<feature type="compositionally biased region" description="Polar residues" evidence="8">
    <location>
        <begin position="289"/>
        <end position="304"/>
    </location>
</feature>
<feature type="transmembrane region" description="Helical" evidence="9">
    <location>
        <begin position="177"/>
        <end position="200"/>
    </location>
</feature>
<evidence type="ECO:0000256" key="5">
    <source>
        <dbReference type="ARBA" id="ARBA00023002"/>
    </source>
</evidence>
<gene>
    <name evidence="11" type="ORF">SCAR479_06279</name>
</gene>
<proteinExistence type="inferred from homology"/>
<feature type="transmembrane region" description="Helical" evidence="9">
    <location>
        <begin position="444"/>
        <end position="462"/>
    </location>
</feature>
<dbReference type="Pfam" id="PF20684">
    <property type="entry name" value="Fung_rhodopsin"/>
    <property type="match status" value="1"/>
</dbReference>
<feature type="transmembrane region" description="Helical" evidence="9">
    <location>
        <begin position="212"/>
        <end position="229"/>
    </location>
</feature>
<evidence type="ECO:0000313" key="11">
    <source>
        <dbReference type="EMBL" id="KAK9777211.1"/>
    </source>
</evidence>
<evidence type="ECO:0000256" key="2">
    <source>
        <dbReference type="ARBA" id="ARBA00010617"/>
    </source>
</evidence>
<keyword evidence="9" id="KW-0472">Membrane</keyword>
<evidence type="ECO:0000313" key="12">
    <source>
        <dbReference type="Proteomes" id="UP001465668"/>
    </source>
</evidence>
<evidence type="ECO:0000256" key="9">
    <source>
        <dbReference type="SAM" id="Phobius"/>
    </source>
</evidence>
<accession>A0ABR2XTS6</accession>
<evidence type="ECO:0000256" key="3">
    <source>
        <dbReference type="ARBA" id="ARBA00022617"/>
    </source>
</evidence>
<feature type="transmembrane region" description="Helical" evidence="9">
    <location>
        <begin position="474"/>
        <end position="492"/>
    </location>
</feature>
<dbReference type="InterPro" id="IPR049326">
    <property type="entry name" value="Rhodopsin_dom_fungi"/>
</dbReference>
<dbReference type="InterPro" id="IPR001128">
    <property type="entry name" value="Cyt_P450"/>
</dbReference>
<organism evidence="11 12">
    <name type="scientific">Seiridium cardinale</name>
    <dbReference type="NCBI Taxonomy" id="138064"/>
    <lineage>
        <taxon>Eukaryota</taxon>
        <taxon>Fungi</taxon>
        <taxon>Dikarya</taxon>
        <taxon>Ascomycota</taxon>
        <taxon>Pezizomycotina</taxon>
        <taxon>Sordariomycetes</taxon>
        <taxon>Xylariomycetidae</taxon>
        <taxon>Amphisphaeriales</taxon>
        <taxon>Sporocadaceae</taxon>
        <taxon>Seiridium</taxon>
    </lineage>
</organism>
<evidence type="ECO:0000256" key="6">
    <source>
        <dbReference type="ARBA" id="ARBA00023004"/>
    </source>
</evidence>
<dbReference type="PANTHER" id="PTHR24305:SF187">
    <property type="entry name" value="P450, PUTATIVE (EUROFUNG)-RELATED"/>
    <property type="match status" value="1"/>
</dbReference>
<dbReference type="PRINTS" id="PR00385">
    <property type="entry name" value="P450"/>
</dbReference>
<protein>
    <submittedName>
        <fullName evidence="11">Cytochrome P450</fullName>
    </submittedName>
</protein>
<feature type="compositionally biased region" description="Polar residues" evidence="8">
    <location>
        <begin position="313"/>
        <end position="324"/>
    </location>
</feature>
<evidence type="ECO:0000256" key="1">
    <source>
        <dbReference type="ARBA" id="ARBA00001971"/>
    </source>
</evidence>
<feature type="transmembrane region" description="Helical" evidence="9">
    <location>
        <begin position="129"/>
        <end position="151"/>
    </location>
</feature>
<evidence type="ECO:0000256" key="8">
    <source>
        <dbReference type="SAM" id="MobiDB-lite"/>
    </source>
</evidence>
<comment type="caution">
    <text evidence="11">The sequence shown here is derived from an EMBL/GenBank/DDBJ whole genome shotgun (WGS) entry which is preliminary data.</text>
</comment>
<evidence type="ECO:0000256" key="7">
    <source>
        <dbReference type="ARBA" id="ARBA00023033"/>
    </source>
</evidence>
<evidence type="ECO:0000259" key="10">
    <source>
        <dbReference type="Pfam" id="PF20684"/>
    </source>
</evidence>
<feature type="transmembrane region" description="Helical" evidence="9">
    <location>
        <begin position="20"/>
        <end position="39"/>
    </location>
</feature>
<dbReference type="Pfam" id="PF00067">
    <property type="entry name" value="p450"/>
    <property type="match status" value="1"/>
</dbReference>
<dbReference type="CDD" id="cd11061">
    <property type="entry name" value="CYP67-like"/>
    <property type="match status" value="1"/>
</dbReference>
<keyword evidence="5" id="KW-0560">Oxidoreductase</keyword>
<name>A0ABR2XTS6_9PEZI</name>
<dbReference type="InterPro" id="IPR050121">
    <property type="entry name" value="Cytochrome_P450_monoxygenase"/>
</dbReference>
<dbReference type="PANTHER" id="PTHR24305">
    <property type="entry name" value="CYTOCHROME P450"/>
    <property type="match status" value="1"/>
</dbReference>
<reference evidence="11 12" key="1">
    <citation type="submission" date="2024-02" db="EMBL/GenBank/DDBJ databases">
        <title>First draft genome assembly of two strains of Seiridium cardinale.</title>
        <authorList>
            <person name="Emiliani G."/>
            <person name="Scali E."/>
        </authorList>
    </citation>
    <scope>NUCLEOTIDE SEQUENCE [LARGE SCALE GENOMIC DNA]</scope>
    <source>
        <strain evidence="11 12">BM-138-000479</strain>
    </source>
</reference>
<feature type="region of interest" description="Disordered" evidence="8">
    <location>
        <begin position="289"/>
        <end position="326"/>
    </location>
</feature>
<comment type="similarity">
    <text evidence="2">Belongs to the cytochrome P450 family.</text>
</comment>
<keyword evidence="4" id="KW-0479">Metal-binding</keyword>
<dbReference type="InterPro" id="IPR036396">
    <property type="entry name" value="Cyt_P450_sf"/>
</dbReference>
<comment type="cofactor">
    <cofactor evidence="1">
        <name>heme</name>
        <dbReference type="ChEBI" id="CHEBI:30413"/>
    </cofactor>
</comment>
<dbReference type="PRINTS" id="PR00465">
    <property type="entry name" value="EP450IV"/>
</dbReference>
<feature type="transmembrane region" description="Helical" evidence="9">
    <location>
        <begin position="95"/>
        <end position="117"/>
    </location>
</feature>
<dbReference type="EMBL" id="JARVKM010000023">
    <property type="protein sequence ID" value="KAK9777211.1"/>
    <property type="molecule type" value="Genomic_DNA"/>
</dbReference>
<dbReference type="Gene3D" id="1.10.630.10">
    <property type="entry name" value="Cytochrome P450"/>
    <property type="match status" value="1"/>
</dbReference>
<dbReference type="SUPFAM" id="SSF48264">
    <property type="entry name" value="Cytochrome P450"/>
    <property type="match status" value="1"/>
</dbReference>
<feature type="transmembrane region" description="Helical" evidence="9">
    <location>
        <begin position="498"/>
        <end position="521"/>
    </location>
</feature>
<evidence type="ECO:0000256" key="4">
    <source>
        <dbReference type="ARBA" id="ARBA00022723"/>
    </source>
</evidence>
<feature type="domain" description="Rhodopsin" evidence="10">
    <location>
        <begin position="35"/>
        <end position="275"/>
    </location>
</feature>
<keyword evidence="7" id="KW-0503">Monooxygenase</keyword>
<keyword evidence="9" id="KW-0812">Transmembrane</keyword>
<keyword evidence="12" id="KW-1185">Reference proteome</keyword>
<keyword evidence="3" id="KW-0349">Heme</keyword>
<keyword evidence="6" id="KW-0408">Iron</keyword>
<dbReference type="Proteomes" id="UP001465668">
    <property type="component" value="Unassembled WGS sequence"/>
</dbReference>
<sequence>MSATVSPSTGDENKGPWLLALFWTEACLAILFVAVRFHTRYLMQGVGVDDWMMLIALILFVAAIACSTVLVYYGLGRHVATLPLDHVVEVAKWNWIVQPFGIMDLPFVKLSISFFLLRILGPNDRWQRWFLYINMVLFTTVFVLASIFSFVQCNPPRALWEEVPGATCWDPAIQADWGTFGCAYSAFLDFALALLPTTILKGLNMSLKKKTSLGLLLSVGILSGVFGTIKTVQSQELAIREDATWGVVSLFAWGTSEVFLNIVCGCIPTLKPLYDKLVHKQHIRPSRKSYNYSGGSSSTEQIKSGNRKWLSRGSASEDSTNMSVSGLRESQIAVEHSYGYSYTNRAQEQESSLGGRPAAQCYPLMGCAWRAMLPNPCRPKRSTTSDHSTYDKCTINKNPPLAMQPRWLARKACLILWHRRLQYVYCHSPDPREPSLVRSAPTEMTFLIAAAAGVLSHVLYFIRGEHHTQAPLIGRLVLAFPVLFVVASYLFGDANYAASLFRACALEFVYGASLLLSVGVYRVFLHRTRRFPGPVLAGATKWYHFFHATNSHQHLFLEDLHQKYGDFVRTGPNEITIFTPDAIPSIHGPESACSKAAWYDNILPVYSIVTLRSKPAHDARRRAWDQGYSIKALQKHEPTILKYAKLLESALSARQGRDLNITEWLEFYGFDVMGAVQYSQSFHMLESGESHWVLDVVKGGTVVMGNMTSLPWLIHLVQSLPFVARGVAKYEGWAAESIRHRMKNKPKRPDTLGWLLKDAQETTSIEDDWNGLIGDTMAMVTGGTEPVIVAIVYLFYYLAQSPERVAKLRAEIRTLTSYSDNIRLQALPYLNALIYETFRLQPGIPSGGLRTTPQEGLVINGTVIPGNTTVLTPHFSLHRREDCFEKPNDFIPERWTTEPQMIKDKRAFMPWGTGPYACIGKNLGLLEIRIVTVLLLDNFDISLAPGEDGKRLHEETLDCFAALPGPLHMVFAKRMPDALIVEESHDVFDEKDAEP</sequence>
<dbReference type="InterPro" id="IPR002403">
    <property type="entry name" value="Cyt_P450_E_grp-IV"/>
</dbReference>
<keyword evidence="9" id="KW-1133">Transmembrane helix</keyword>
<feature type="transmembrane region" description="Helical" evidence="9">
    <location>
        <begin position="51"/>
        <end position="75"/>
    </location>
</feature>